<dbReference type="OrthoDB" id="272624at2759"/>
<feature type="compositionally biased region" description="Polar residues" evidence="1">
    <location>
        <begin position="184"/>
        <end position="197"/>
    </location>
</feature>
<feature type="compositionally biased region" description="Basic residues" evidence="1">
    <location>
        <begin position="18"/>
        <end position="29"/>
    </location>
</feature>
<name>A0A1X2I791_9FUNG</name>
<feature type="compositionally biased region" description="Polar residues" evidence="1">
    <location>
        <begin position="1"/>
        <end position="13"/>
    </location>
</feature>
<feature type="compositionally biased region" description="Low complexity" evidence="1">
    <location>
        <begin position="68"/>
        <end position="85"/>
    </location>
</feature>
<keyword evidence="4" id="KW-1185">Reference proteome</keyword>
<dbReference type="GO" id="GO:0070898">
    <property type="term" value="P:RNA polymerase III preinitiation complex assembly"/>
    <property type="evidence" value="ECO:0007669"/>
    <property type="project" value="TreeGrafter"/>
</dbReference>
<dbReference type="InterPro" id="IPR039467">
    <property type="entry name" value="TFIIIB_B''_Myb"/>
</dbReference>
<organism evidence="3 4">
    <name type="scientific">Absidia repens</name>
    <dbReference type="NCBI Taxonomy" id="90262"/>
    <lineage>
        <taxon>Eukaryota</taxon>
        <taxon>Fungi</taxon>
        <taxon>Fungi incertae sedis</taxon>
        <taxon>Mucoromycota</taxon>
        <taxon>Mucoromycotina</taxon>
        <taxon>Mucoromycetes</taxon>
        <taxon>Mucorales</taxon>
        <taxon>Cunninghamellaceae</taxon>
        <taxon>Absidia</taxon>
    </lineage>
</organism>
<feature type="region of interest" description="Disordered" evidence="1">
    <location>
        <begin position="1"/>
        <end position="200"/>
    </location>
</feature>
<dbReference type="CDD" id="cd00167">
    <property type="entry name" value="SANT"/>
    <property type="match status" value="1"/>
</dbReference>
<feature type="compositionally biased region" description="Basic residues" evidence="1">
    <location>
        <begin position="329"/>
        <end position="344"/>
    </location>
</feature>
<feature type="compositionally biased region" description="Low complexity" evidence="1">
    <location>
        <begin position="37"/>
        <end position="60"/>
    </location>
</feature>
<evidence type="ECO:0000313" key="4">
    <source>
        <dbReference type="Proteomes" id="UP000193560"/>
    </source>
</evidence>
<dbReference type="InterPro" id="IPR009057">
    <property type="entry name" value="Homeodomain-like_sf"/>
</dbReference>
<reference evidence="3 4" key="1">
    <citation type="submission" date="2016-07" db="EMBL/GenBank/DDBJ databases">
        <title>Pervasive Adenine N6-methylation of Active Genes in Fungi.</title>
        <authorList>
            <consortium name="DOE Joint Genome Institute"/>
            <person name="Mondo S.J."/>
            <person name="Dannebaum R.O."/>
            <person name="Kuo R.C."/>
            <person name="Labutti K."/>
            <person name="Haridas S."/>
            <person name="Kuo A."/>
            <person name="Salamov A."/>
            <person name="Ahrendt S.R."/>
            <person name="Lipzen A."/>
            <person name="Sullivan W."/>
            <person name="Andreopoulos W.B."/>
            <person name="Clum A."/>
            <person name="Lindquist E."/>
            <person name="Daum C."/>
            <person name="Ramamoorthy G.K."/>
            <person name="Gryganskyi A."/>
            <person name="Culley D."/>
            <person name="Magnuson J.K."/>
            <person name="James T.Y."/>
            <person name="O'Malley M.A."/>
            <person name="Stajich J.E."/>
            <person name="Spatafora J.W."/>
            <person name="Visel A."/>
            <person name="Grigoriev I.V."/>
        </authorList>
    </citation>
    <scope>NUCLEOTIDE SEQUENCE [LARGE SCALE GENOMIC DNA]</scope>
    <source>
        <strain evidence="3 4">NRRL 1336</strain>
    </source>
</reference>
<feature type="compositionally biased region" description="Polar residues" evidence="1">
    <location>
        <begin position="92"/>
        <end position="101"/>
    </location>
</feature>
<dbReference type="GO" id="GO:0001156">
    <property type="term" value="F:TFIIIC-class transcription factor complex binding"/>
    <property type="evidence" value="ECO:0007669"/>
    <property type="project" value="TreeGrafter"/>
</dbReference>
<protein>
    <recommendedName>
        <fullName evidence="2">SANT domain-containing protein</fullName>
    </recommendedName>
</protein>
<dbReference type="STRING" id="90262.A0A1X2I791"/>
<evidence type="ECO:0000256" key="1">
    <source>
        <dbReference type="SAM" id="MobiDB-lite"/>
    </source>
</evidence>
<feature type="compositionally biased region" description="Basic residues" evidence="1">
    <location>
        <begin position="174"/>
        <end position="183"/>
    </location>
</feature>
<dbReference type="GO" id="GO:0000126">
    <property type="term" value="C:transcription factor TFIIIB complex"/>
    <property type="evidence" value="ECO:0007669"/>
    <property type="project" value="TreeGrafter"/>
</dbReference>
<dbReference type="PROSITE" id="PS51293">
    <property type="entry name" value="SANT"/>
    <property type="match status" value="1"/>
</dbReference>
<dbReference type="Pfam" id="PF15963">
    <property type="entry name" value="Myb_DNA-bind_7"/>
    <property type="match status" value="1"/>
</dbReference>
<dbReference type="Gene3D" id="1.20.58.1880">
    <property type="match status" value="1"/>
</dbReference>
<dbReference type="SUPFAM" id="SSF46689">
    <property type="entry name" value="Homeodomain-like"/>
    <property type="match status" value="1"/>
</dbReference>
<dbReference type="Proteomes" id="UP000193560">
    <property type="component" value="Unassembled WGS sequence"/>
</dbReference>
<evidence type="ECO:0000259" key="2">
    <source>
        <dbReference type="PROSITE" id="PS51293"/>
    </source>
</evidence>
<evidence type="ECO:0000313" key="3">
    <source>
        <dbReference type="EMBL" id="ORZ09925.1"/>
    </source>
</evidence>
<sequence>MSSLTSPSVNKNITRFAPKVKHRDQRRSSLKSSHLPTSGRTTISTSSFTSQSLADSDSSTAKITEPVSSTSSLPSIQSQTNSSNSIPPPEPTTSKTAATTQSMPIPKPRSRRISSTSSNTFQPPSKGDHIVVIAPPSPDQEENPTFNTTLPTTPSPILHDNDDTTTDTHSLHPLSKKRKRNTPSRRNANHGTEQVESLVTLDDITHDPAEPSLMQKPLSYFTDDLSTGVVSRSFKENERRRAIAAAATGLIKKPIDNNNKSANSIEMLDEADNINELTGLQDSASAPQVRLVDGEIVLDTASLYIDRPLGQRKQVDYEVVEEDNTSKRINSHTHGKQHGTHGKRWTKDESDLFYQGLTQHGTDFEMISTMIPNRTRKEIKLMFNRQEKVCPWKVTASIMKNPNSSHMQEQTTE</sequence>
<dbReference type="AlphaFoldDB" id="A0A1X2I791"/>
<dbReference type="SMART" id="SM00717">
    <property type="entry name" value="SANT"/>
    <property type="match status" value="1"/>
</dbReference>
<comment type="caution">
    <text evidence="3">The sequence shown here is derived from an EMBL/GenBank/DDBJ whole genome shotgun (WGS) entry which is preliminary data.</text>
</comment>
<dbReference type="InterPro" id="IPR001005">
    <property type="entry name" value="SANT/Myb"/>
</dbReference>
<dbReference type="InterPro" id="IPR017884">
    <property type="entry name" value="SANT_dom"/>
</dbReference>
<accession>A0A1X2I791</accession>
<dbReference type="EMBL" id="MCGE01000026">
    <property type="protein sequence ID" value="ORZ09925.1"/>
    <property type="molecule type" value="Genomic_DNA"/>
</dbReference>
<dbReference type="PANTHER" id="PTHR22929:SF0">
    <property type="entry name" value="TRANSCRIPTION FACTOR TFIIIB COMPONENT B'' HOMOLOG"/>
    <property type="match status" value="1"/>
</dbReference>
<feature type="region of interest" description="Disordered" evidence="1">
    <location>
        <begin position="324"/>
        <end position="344"/>
    </location>
</feature>
<dbReference type="PANTHER" id="PTHR22929">
    <property type="entry name" value="RNA POLYMERASE III TRANSCRIPTION INITIATION FACTOR B"/>
    <property type="match status" value="1"/>
</dbReference>
<feature type="compositionally biased region" description="Low complexity" evidence="1">
    <location>
        <begin position="144"/>
        <end position="156"/>
    </location>
</feature>
<proteinExistence type="predicted"/>
<gene>
    <name evidence="3" type="ORF">BCR42DRAFT_423365</name>
</gene>
<feature type="domain" description="SANT" evidence="2">
    <location>
        <begin position="340"/>
        <end position="391"/>
    </location>
</feature>